<dbReference type="PANTHER" id="PTHR33745:SF3">
    <property type="entry name" value="RSBT CO-ANTAGONIST PROTEIN RSBRC"/>
    <property type="match status" value="1"/>
</dbReference>
<feature type="domain" description="STAS" evidence="3">
    <location>
        <begin position="86"/>
        <end position="199"/>
    </location>
</feature>
<dbReference type="InterPro" id="IPR002645">
    <property type="entry name" value="STAS_dom"/>
</dbReference>
<dbReference type="Proteomes" id="UP001150924">
    <property type="component" value="Unassembled WGS sequence"/>
</dbReference>
<dbReference type="InterPro" id="IPR051932">
    <property type="entry name" value="Bact_StressResp_Reg"/>
</dbReference>
<evidence type="ECO:0000259" key="3">
    <source>
        <dbReference type="PROSITE" id="PS50801"/>
    </source>
</evidence>
<comment type="caution">
    <text evidence="4">The sequence shown here is derived from an EMBL/GenBank/DDBJ whole genome shotgun (WGS) entry which is preliminary data.</text>
</comment>
<evidence type="ECO:0000313" key="5">
    <source>
        <dbReference type="Proteomes" id="UP001150924"/>
    </source>
</evidence>
<gene>
    <name evidence="4" type="ORF">OV079_40175</name>
</gene>
<dbReference type="InterPro" id="IPR036513">
    <property type="entry name" value="STAS_dom_sf"/>
</dbReference>
<evidence type="ECO:0000256" key="1">
    <source>
        <dbReference type="ARBA" id="ARBA00022553"/>
    </source>
</evidence>
<accession>A0A9X3EWX2</accession>
<evidence type="ECO:0000256" key="2">
    <source>
        <dbReference type="SAM" id="Coils"/>
    </source>
</evidence>
<sequence length="208" mass="22105">MSVTIEGERVDQLLRIIVAAATGDYELRVPLVEEDDDEFLEVELGVNYLLEELALGKAKSDSQRQQLEARAEELAHQQSELVEALSTPVIAVWPGVLALPLVGRIDDERAARITAVLLERVAAERATHVILDLTGVGTIAGNTMPGLLRMVRAIGLLGASCLLTGISPAVAQQIVALGEVEGRAPVRALAQLSDALAHVLAQKGALRG</sequence>
<dbReference type="EMBL" id="JAPNKE010000002">
    <property type="protein sequence ID" value="MCY1011677.1"/>
    <property type="molecule type" value="Genomic_DNA"/>
</dbReference>
<dbReference type="PANTHER" id="PTHR33745">
    <property type="entry name" value="RSBT ANTAGONIST PROTEIN RSBS-RELATED"/>
    <property type="match status" value="1"/>
</dbReference>
<protein>
    <submittedName>
        <fullName evidence="4">STAS domain-containing protein</fullName>
    </submittedName>
</protein>
<evidence type="ECO:0000313" key="4">
    <source>
        <dbReference type="EMBL" id="MCY1011677.1"/>
    </source>
</evidence>
<name>A0A9X3EWX2_9BACT</name>
<proteinExistence type="predicted"/>
<dbReference type="PROSITE" id="PS50801">
    <property type="entry name" value="STAS"/>
    <property type="match status" value="1"/>
</dbReference>
<dbReference type="Pfam" id="PF01740">
    <property type="entry name" value="STAS"/>
    <property type="match status" value="1"/>
</dbReference>
<dbReference type="CDD" id="cd07041">
    <property type="entry name" value="STAS_RsbR_RsbS_like"/>
    <property type="match status" value="1"/>
</dbReference>
<dbReference type="Gene3D" id="3.30.750.24">
    <property type="entry name" value="STAS domain"/>
    <property type="match status" value="1"/>
</dbReference>
<keyword evidence="2" id="KW-0175">Coiled coil</keyword>
<keyword evidence="5" id="KW-1185">Reference proteome</keyword>
<dbReference type="SUPFAM" id="SSF52091">
    <property type="entry name" value="SpoIIaa-like"/>
    <property type="match status" value="1"/>
</dbReference>
<reference evidence="4" key="1">
    <citation type="submission" date="2022-11" db="EMBL/GenBank/DDBJ databases">
        <title>Minimal conservation of predation-associated metabolite biosynthetic gene clusters underscores biosynthetic potential of Myxococcota including descriptions for ten novel species: Archangium lansinium sp. nov., Myxococcus landrumus sp. nov., Nannocystis bai.</title>
        <authorList>
            <person name="Ahearne A."/>
            <person name="Stevens C."/>
            <person name="Phillips K."/>
        </authorList>
    </citation>
    <scope>NUCLEOTIDE SEQUENCE</scope>
    <source>
        <strain evidence="4">Na p29</strain>
    </source>
</reference>
<organism evidence="4 5">
    <name type="scientific">Nannocystis pusilla</name>
    <dbReference type="NCBI Taxonomy" id="889268"/>
    <lineage>
        <taxon>Bacteria</taxon>
        <taxon>Pseudomonadati</taxon>
        <taxon>Myxococcota</taxon>
        <taxon>Polyangia</taxon>
        <taxon>Nannocystales</taxon>
        <taxon>Nannocystaceae</taxon>
        <taxon>Nannocystis</taxon>
    </lineage>
</organism>
<dbReference type="RefSeq" id="WP_267774970.1">
    <property type="nucleotide sequence ID" value="NZ_JAPNKE010000002.1"/>
</dbReference>
<keyword evidence="1" id="KW-0597">Phosphoprotein</keyword>
<dbReference type="AlphaFoldDB" id="A0A9X3EWX2"/>
<feature type="coiled-coil region" evidence="2">
    <location>
        <begin position="57"/>
        <end position="84"/>
    </location>
</feature>